<keyword evidence="2" id="KW-1185">Reference proteome</keyword>
<dbReference type="EMBL" id="JAUEPU010000018">
    <property type="protein sequence ID" value="KAK0495237.1"/>
    <property type="molecule type" value="Genomic_DNA"/>
</dbReference>
<name>A0AA39UMB3_9AGAR</name>
<accession>A0AA39UMB3</accession>
<feature type="non-terminal residue" evidence="1">
    <location>
        <position position="1"/>
    </location>
</feature>
<protein>
    <submittedName>
        <fullName evidence="1">Uncharacterized protein</fullName>
    </submittedName>
</protein>
<evidence type="ECO:0000313" key="1">
    <source>
        <dbReference type="EMBL" id="KAK0495237.1"/>
    </source>
</evidence>
<dbReference type="AlphaFoldDB" id="A0AA39UMB3"/>
<proteinExistence type="predicted"/>
<gene>
    <name evidence="1" type="ORF">EDD18DRAFT_1076147</name>
</gene>
<reference evidence="1" key="1">
    <citation type="submission" date="2023-06" db="EMBL/GenBank/DDBJ databases">
        <authorList>
            <consortium name="Lawrence Berkeley National Laboratory"/>
            <person name="Ahrendt S."/>
            <person name="Sahu N."/>
            <person name="Indic B."/>
            <person name="Wong-Bajracharya J."/>
            <person name="Merenyi Z."/>
            <person name="Ke H.-M."/>
            <person name="Monk M."/>
            <person name="Kocsube S."/>
            <person name="Drula E."/>
            <person name="Lipzen A."/>
            <person name="Balint B."/>
            <person name="Henrissat B."/>
            <person name="Andreopoulos B."/>
            <person name="Martin F.M."/>
            <person name="Harder C.B."/>
            <person name="Rigling D."/>
            <person name="Ford K.L."/>
            <person name="Foster G.D."/>
            <person name="Pangilinan J."/>
            <person name="Papanicolaou A."/>
            <person name="Barry K."/>
            <person name="LaButti K."/>
            <person name="Viragh M."/>
            <person name="Koriabine M."/>
            <person name="Yan M."/>
            <person name="Riley R."/>
            <person name="Champramary S."/>
            <person name="Plett K.L."/>
            <person name="Tsai I.J."/>
            <person name="Slot J."/>
            <person name="Sipos G."/>
            <person name="Plett J."/>
            <person name="Nagy L.G."/>
            <person name="Grigoriev I.V."/>
        </authorList>
    </citation>
    <scope>NUCLEOTIDE SEQUENCE</scope>
    <source>
        <strain evidence="1">HWK02</strain>
    </source>
</reference>
<organism evidence="1 2">
    <name type="scientific">Armillaria luteobubalina</name>
    <dbReference type="NCBI Taxonomy" id="153913"/>
    <lineage>
        <taxon>Eukaryota</taxon>
        <taxon>Fungi</taxon>
        <taxon>Dikarya</taxon>
        <taxon>Basidiomycota</taxon>
        <taxon>Agaricomycotina</taxon>
        <taxon>Agaricomycetes</taxon>
        <taxon>Agaricomycetidae</taxon>
        <taxon>Agaricales</taxon>
        <taxon>Marasmiineae</taxon>
        <taxon>Physalacriaceae</taxon>
        <taxon>Armillaria</taxon>
    </lineage>
</organism>
<sequence length="66" mass="7276">EHVYSEAYTSDAFLEMEDQIIPEPGCSLETVVAPMMVYSDSTCLANFGTAVLWPAYVGFGLMSKYV</sequence>
<evidence type="ECO:0000313" key="2">
    <source>
        <dbReference type="Proteomes" id="UP001175228"/>
    </source>
</evidence>
<dbReference type="Proteomes" id="UP001175228">
    <property type="component" value="Unassembled WGS sequence"/>
</dbReference>
<comment type="caution">
    <text evidence="1">The sequence shown here is derived from an EMBL/GenBank/DDBJ whole genome shotgun (WGS) entry which is preliminary data.</text>
</comment>